<evidence type="ECO:0000259" key="2">
    <source>
        <dbReference type="PROSITE" id="PS50879"/>
    </source>
</evidence>
<sequence length="121" mass="13009">MGHRVERVRPSIQATDEHESPGSGELHGRMHPGGNDGGARNDQHDRSGEDASRFLYLDGVSNPGGSGSGIVLWSPEGHKIEYALRFAFTATNNDAEYEALANGLSLTNSLGSEHIHIRTDS</sequence>
<dbReference type="InterPro" id="IPR012337">
    <property type="entry name" value="RNaseH-like_sf"/>
</dbReference>
<dbReference type="InterPro" id="IPR002156">
    <property type="entry name" value="RNaseH_domain"/>
</dbReference>
<feature type="region of interest" description="Disordered" evidence="1">
    <location>
        <begin position="1"/>
        <end position="59"/>
    </location>
</feature>
<dbReference type="Gene3D" id="3.30.420.10">
    <property type="entry name" value="Ribonuclease H-like superfamily/Ribonuclease H"/>
    <property type="match status" value="1"/>
</dbReference>
<evidence type="ECO:0000313" key="3">
    <source>
        <dbReference type="EMBL" id="GAA0156792.1"/>
    </source>
</evidence>
<dbReference type="PANTHER" id="PTHR48475:SF2">
    <property type="entry name" value="RIBONUCLEASE H"/>
    <property type="match status" value="1"/>
</dbReference>
<feature type="compositionally biased region" description="Basic and acidic residues" evidence="1">
    <location>
        <begin position="1"/>
        <end position="20"/>
    </location>
</feature>
<dbReference type="InterPro" id="IPR036397">
    <property type="entry name" value="RNaseH_sf"/>
</dbReference>
<proteinExistence type="predicted"/>
<feature type="compositionally biased region" description="Basic and acidic residues" evidence="1">
    <location>
        <begin position="39"/>
        <end position="52"/>
    </location>
</feature>
<feature type="domain" description="RNase H type-1" evidence="2">
    <location>
        <begin position="49"/>
        <end position="121"/>
    </location>
</feature>
<dbReference type="SUPFAM" id="SSF53098">
    <property type="entry name" value="Ribonuclease H-like"/>
    <property type="match status" value="1"/>
</dbReference>
<dbReference type="GO" id="GO:0003676">
    <property type="term" value="F:nucleic acid binding"/>
    <property type="evidence" value="ECO:0007669"/>
    <property type="project" value="InterPro"/>
</dbReference>
<organism evidence="3 4">
    <name type="scientific">Lithospermum erythrorhizon</name>
    <name type="common">Purple gromwell</name>
    <name type="synonym">Lithospermum officinale var. erythrorhizon</name>
    <dbReference type="NCBI Taxonomy" id="34254"/>
    <lineage>
        <taxon>Eukaryota</taxon>
        <taxon>Viridiplantae</taxon>
        <taxon>Streptophyta</taxon>
        <taxon>Embryophyta</taxon>
        <taxon>Tracheophyta</taxon>
        <taxon>Spermatophyta</taxon>
        <taxon>Magnoliopsida</taxon>
        <taxon>eudicotyledons</taxon>
        <taxon>Gunneridae</taxon>
        <taxon>Pentapetalae</taxon>
        <taxon>asterids</taxon>
        <taxon>lamiids</taxon>
        <taxon>Boraginales</taxon>
        <taxon>Boraginaceae</taxon>
        <taxon>Boraginoideae</taxon>
        <taxon>Lithospermeae</taxon>
        <taxon>Lithospermum</taxon>
    </lineage>
</organism>
<dbReference type="Pfam" id="PF13456">
    <property type="entry name" value="RVT_3"/>
    <property type="match status" value="1"/>
</dbReference>
<dbReference type="Proteomes" id="UP001454036">
    <property type="component" value="Unassembled WGS sequence"/>
</dbReference>
<dbReference type="EMBL" id="BAABME010002949">
    <property type="protein sequence ID" value="GAA0156792.1"/>
    <property type="molecule type" value="Genomic_DNA"/>
</dbReference>
<dbReference type="PROSITE" id="PS50879">
    <property type="entry name" value="RNASE_H_1"/>
    <property type="match status" value="1"/>
</dbReference>
<dbReference type="AlphaFoldDB" id="A0AAV3Q3I2"/>
<dbReference type="PANTHER" id="PTHR48475">
    <property type="entry name" value="RIBONUCLEASE H"/>
    <property type="match status" value="1"/>
</dbReference>
<gene>
    <name evidence="3" type="ORF">LIER_14198</name>
</gene>
<comment type="caution">
    <text evidence="3">The sequence shown here is derived from an EMBL/GenBank/DDBJ whole genome shotgun (WGS) entry which is preliminary data.</text>
</comment>
<accession>A0AAV3Q3I2</accession>
<evidence type="ECO:0000256" key="1">
    <source>
        <dbReference type="SAM" id="MobiDB-lite"/>
    </source>
</evidence>
<name>A0AAV3Q3I2_LITER</name>
<protein>
    <recommendedName>
        <fullName evidence="2">RNase H type-1 domain-containing protein</fullName>
    </recommendedName>
</protein>
<dbReference type="GO" id="GO:0004523">
    <property type="term" value="F:RNA-DNA hybrid ribonuclease activity"/>
    <property type="evidence" value="ECO:0007669"/>
    <property type="project" value="InterPro"/>
</dbReference>
<reference evidence="3 4" key="1">
    <citation type="submission" date="2024-01" db="EMBL/GenBank/DDBJ databases">
        <title>The complete chloroplast genome sequence of Lithospermum erythrorhizon: insights into the phylogenetic relationship among Boraginaceae species and the maternal lineages of purple gromwells.</title>
        <authorList>
            <person name="Okada T."/>
            <person name="Watanabe K."/>
        </authorList>
    </citation>
    <scope>NUCLEOTIDE SEQUENCE [LARGE SCALE GENOMIC DNA]</scope>
</reference>
<evidence type="ECO:0000313" key="4">
    <source>
        <dbReference type="Proteomes" id="UP001454036"/>
    </source>
</evidence>
<keyword evidence="4" id="KW-1185">Reference proteome</keyword>